<dbReference type="FunFam" id="1.10.510.10:FF:000117">
    <property type="entry name" value="dual specificity tyrosine-phosphorylation-regulated kinase 1A isoform X1"/>
    <property type="match status" value="1"/>
</dbReference>
<evidence type="ECO:0000256" key="14">
    <source>
        <dbReference type="SAM" id="MobiDB-lite"/>
    </source>
</evidence>
<evidence type="ECO:0000256" key="12">
    <source>
        <dbReference type="ARBA" id="ARBA00051680"/>
    </source>
</evidence>
<keyword evidence="9" id="KW-0539">Nucleus</keyword>
<evidence type="ECO:0000256" key="6">
    <source>
        <dbReference type="ARBA" id="ARBA00022741"/>
    </source>
</evidence>
<dbReference type="InterPro" id="IPR000719">
    <property type="entry name" value="Prot_kinase_dom"/>
</dbReference>
<keyword evidence="5" id="KW-0808">Transferase</keyword>
<proteinExistence type="evidence at transcript level"/>
<evidence type="ECO:0000256" key="5">
    <source>
        <dbReference type="ARBA" id="ARBA00022679"/>
    </source>
</evidence>
<dbReference type="CDD" id="cd14226">
    <property type="entry name" value="PKc_DYRK1"/>
    <property type="match status" value="1"/>
</dbReference>
<evidence type="ECO:0000256" key="4">
    <source>
        <dbReference type="ARBA" id="ARBA00022527"/>
    </source>
</evidence>
<evidence type="ECO:0000256" key="13">
    <source>
        <dbReference type="PROSITE-ProRule" id="PRU10141"/>
    </source>
</evidence>
<feature type="compositionally biased region" description="Low complexity" evidence="14">
    <location>
        <begin position="577"/>
        <end position="597"/>
    </location>
</feature>
<dbReference type="Pfam" id="PF00069">
    <property type="entry name" value="Pkinase"/>
    <property type="match status" value="1"/>
</dbReference>
<feature type="region of interest" description="Disordered" evidence="14">
    <location>
        <begin position="135"/>
        <end position="166"/>
    </location>
</feature>
<dbReference type="Gene3D" id="1.10.510.10">
    <property type="entry name" value="Transferase(Phosphotransferase) domain 1"/>
    <property type="match status" value="1"/>
</dbReference>
<dbReference type="InterPro" id="IPR017441">
    <property type="entry name" value="Protein_kinase_ATP_BS"/>
</dbReference>
<keyword evidence="4" id="KW-0723">Serine/threonine-protein kinase</keyword>
<feature type="compositionally biased region" description="Basic and acidic residues" evidence="14">
    <location>
        <begin position="501"/>
        <end position="514"/>
    </location>
</feature>
<comment type="catalytic activity">
    <reaction evidence="11">
        <text>L-threonyl-[protein] + ATP = O-phospho-L-threonyl-[protein] + ADP + H(+)</text>
        <dbReference type="Rhea" id="RHEA:46608"/>
        <dbReference type="Rhea" id="RHEA-COMP:11060"/>
        <dbReference type="Rhea" id="RHEA-COMP:11605"/>
        <dbReference type="ChEBI" id="CHEBI:15378"/>
        <dbReference type="ChEBI" id="CHEBI:30013"/>
        <dbReference type="ChEBI" id="CHEBI:30616"/>
        <dbReference type="ChEBI" id="CHEBI:61977"/>
        <dbReference type="ChEBI" id="CHEBI:456216"/>
        <dbReference type="EC" id="2.7.12.1"/>
    </reaction>
</comment>
<keyword evidence="8 13" id="KW-0067">ATP-binding</keyword>
<feature type="compositionally biased region" description="Polar residues" evidence="14">
    <location>
        <begin position="736"/>
        <end position="771"/>
    </location>
</feature>
<keyword evidence="7 16" id="KW-0418">Kinase</keyword>
<dbReference type="InterPro" id="IPR050494">
    <property type="entry name" value="Ser_Thr_dual-spec_kinase"/>
</dbReference>
<dbReference type="PROSITE" id="PS00107">
    <property type="entry name" value="PROTEIN_KINASE_ATP"/>
    <property type="match status" value="1"/>
</dbReference>
<evidence type="ECO:0000256" key="2">
    <source>
        <dbReference type="ARBA" id="ARBA00008867"/>
    </source>
</evidence>
<comment type="catalytic activity">
    <reaction evidence="10">
        <text>L-seryl-[protein] + ATP = O-phospho-L-seryl-[protein] + ADP + H(+)</text>
        <dbReference type="Rhea" id="RHEA:17989"/>
        <dbReference type="Rhea" id="RHEA-COMP:9863"/>
        <dbReference type="Rhea" id="RHEA-COMP:11604"/>
        <dbReference type="ChEBI" id="CHEBI:15378"/>
        <dbReference type="ChEBI" id="CHEBI:29999"/>
        <dbReference type="ChEBI" id="CHEBI:30616"/>
        <dbReference type="ChEBI" id="CHEBI:83421"/>
        <dbReference type="ChEBI" id="CHEBI:456216"/>
        <dbReference type="EC" id="2.7.12.1"/>
    </reaction>
</comment>
<organism evidence="16">
    <name type="scientific">Phallusia mammillata</name>
    <dbReference type="NCBI Taxonomy" id="59560"/>
    <lineage>
        <taxon>Eukaryota</taxon>
        <taxon>Metazoa</taxon>
        <taxon>Chordata</taxon>
        <taxon>Tunicata</taxon>
        <taxon>Ascidiacea</taxon>
        <taxon>Phlebobranchia</taxon>
        <taxon>Ascidiidae</taxon>
        <taxon>Phallusia</taxon>
    </lineage>
</organism>
<evidence type="ECO:0000256" key="3">
    <source>
        <dbReference type="ARBA" id="ARBA00013203"/>
    </source>
</evidence>
<feature type="domain" description="Protein kinase" evidence="15">
    <location>
        <begin position="247"/>
        <end position="566"/>
    </location>
</feature>
<keyword evidence="6 13" id="KW-0547">Nucleotide-binding</keyword>
<name>A0A6F9DC96_9ASCI</name>
<sequence>MVVKQGLLHSTPCNANSLYTDFINGRSMWGSTVTCGDTGGQNRATWNELSSCRIDWFNNKLNKPQSDLHPAKYDKPVVNGNMSSIRHQHEQDSTQYDGGSLCSSVRGVPGSSKNPFTSLLVPLNSIGLGEGGGCGDCSDHRSNRRQNSKMSQDMDQQLYAQQQKDQMARIPGQFRDAHKAPTRKLSVDLIKTYKHINEVYYAKKKRKQQVAQEDARPQKERKVFNDGYDDSNYDYIIKNGEKWNDRYEIDSLIGKGSFGQVAKAFDHEEQEYVAIKIIKNKKAFYKQALIEVRLLELMNRFDSENKYYVVRLKRHFHFRNHLCLVFELLSYNLYDLLRNTNFRGVSLNLTRKFAQQLCTALLFLSTPEINIIHCDLKPENILLCNPKRSAIKIIDFGSSCRLGERIYQYIQSRFYRSPEVLLGIPYDTAIDMWSLGCILVEMHTGEPIFAGSNEEDQMNKIVEVLGMPPQHMLENASSQKVRKMFERQSDGTWKMKKQGKKYKEPGSRKIHEILGVESGGPGGRRGSEAGHTEQDYLKFKDLILRMLTYDPKERLTPFYALQHSFFKKTADGSTNTSSSPAQDLSSSSAGSGSSCGRARSDPGSQQASFSTTAEIYARESSATYASPGYGSGTYISPSVPKVKSPTAPTTSNSTGAYPQYAHSSGAMFPPQSPPKPRVEYLLNNVASGGQPPFPGTFYGSNSPTNYYPPTGSGDVASVILGAHPPYITQPVVPMEFTQQPLGRNPTGSHQRTQQDSPMAGVQVQQSPVPSS</sequence>
<feature type="region of interest" description="Disordered" evidence="14">
    <location>
        <begin position="635"/>
        <end position="656"/>
    </location>
</feature>
<dbReference type="GO" id="GO:0004674">
    <property type="term" value="F:protein serine/threonine kinase activity"/>
    <property type="evidence" value="ECO:0007669"/>
    <property type="project" value="UniProtKB-KW"/>
</dbReference>
<evidence type="ECO:0000256" key="9">
    <source>
        <dbReference type="ARBA" id="ARBA00023242"/>
    </source>
</evidence>
<dbReference type="PANTHER" id="PTHR24058">
    <property type="entry name" value="DUAL SPECIFICITY PROTEIN KINASE"/>
    <property type="match status" value="1"/>
</dbReference>
<evidence type="ECO:0000259" key="15">
    <source>
        <dbReference type="PROSITE" id="PS50011"/>
    </source>
</evidence>
<dbReference type="Gene3D" id="3.30.200.20">
    <property type="entry name" value="Phosphorylase Kinase, domain 1"/>
    <property type="match status" value="1"/>
</dbReference>
<dbReference type="GO" id="GO:0005634">
    <property type="term" value="C:nucleus"/>
    <property type="evidence" value="ECO:0007669"/>
    <property type="project" value="UniProtKB-SubCell"/>
</dbReference>
<feature type="region of interest" description="Disordered" evidence="14">
    <location>
        <begin position="569"/>
        <end position="610"/>
    </location>
</feature>
<feature type="region of interest" description="Disordered" evidence="14">
    <location>
        <begin position="734"/>
        <end position="771"/>
    </location>
</feature>
<comment type="subcellular location">
    <subcellularLocation>
        <location evidence="1">Nucleus</location>
    </subcellularLocation>
</comment>
<dbReference type="InterPro" id="IPR008271">
    <property type="entry name" value="Ser/Thr_kinase_AS"/>
</dbReference>
<evidence type="ECO:0000256" key="8">
    <source>
        <dbReference type="ARBA" id="ARBA00022840"/>
    </source>
</evidence>
<feature type="compositionally biased region" description="Low complexity" evidence="14">
    <location>
        <begin position="153"/>
        <end position="165"/>
    </location>
</feature>
<gene>
    <name evidence="16" type="primary">Dyrk1b</name>
</gene>
<evidence type="ECO:0000256" key="11">
    <source>
        <dbReference type="ARBA" id="ARBA00049308"/>
    </source>
</evidence>
<dbReference type="SUPFAM" id="SSF56112">
    <property type="entry name" value="Protein kinase-like (PK-like)"/>
    <property type="match status" value="1"/>
</dbReference>
<dbReference type="PROSITE" id="PS50011">
    <property type="entry name" value="PROTEIN_KINASE_DOM"/>
    <property type="match status" value="1"/>
</dbReference>
<evidence type="ECO:0000256" key="1">
    <source>
        <dbReference type="ARBA" id="ARBA00004123"/>
    </source>
</evidence>
<dbReference type="PROSITE" id="PS00108">
    <property type="entry name" value="PROTEIN_KINASE_ST"/>
    <property type="match status" value="1"/>
</dbReference>
<accession>A0A6F9DC96</accession>
<evidence type="ECO:0000313" key="16">
    <source>
        <dbReference type="EMBL" id="CAB3240363.1"/>
    </source>
</evidence>
<dbReference type="EMBL" id="LR784701">
    <property type="protein sequence ID" value="CAB3240363.1"/>
    <property type="molecule type" value="mRNA"/>
</dbReference>
<dbReference type="GO" id="GO:0004712">
    <property type="term" value="F:protein serine/threonine/tyrosine kinase activity"/>
    <property type="evidence" value="ECO:0007669"/>
    <property type="project" value="UniProtKB-EC"/>
</dbReference>
<comment type="catalytic activity">
    <reaction evidence="12">
        <text>L-tyrosyl-[protein] + ATP = O-phospho-L-tyrosyl-[protein] + ADP + H(+)</text>
        <dbReference type="Rhea" id="RHEA:10596"/>
        <dbReference type="Rhea" id="RHEA-COMP:10136"/>
        <dbReference type="Rhea" id="RHEA-COMP:20101"/>
        <dbReference type="ChEBI" id="CHEBI:15378"/>
        <dbReference type="ChEBI" id="CHEBI:30616"/>
        <dbReference type="ChEBI" id="CHEBI:46858"/>
        <dbReference type="ChEBI" id="CHEBI:61978"/>
        <dbReference type="ChEBI" id="CHEBI:456216"/>
        <dbReference type="EC" id="2.7.12.1"/>
    </reaction>
</comment>
<feature type="region of interest" description="Disordered" evidence="14">
    <location>
        <begin position="495"/>
        <end position="532"/>
    </location>
</feature>
<dbReference type="EC" id="2.7.12.1" evidence="3"/>
<dbReference type="SMART" id="SM00220">
    <property type="entry name" value="S_TKc"/>
    <property type="match status" value="1"/>
</dbReference>
<dbReference type="InterPro" id="IPR011009">
    <property type="entry name" value="Kinase-like_dom_sf"/>
</dbReference>
<comment type="similarity">
    <text evidence="2">Belongs to the protein kinase superfamily. CMGC Ser/Thr protein kinase family. MNB/DYRK subfamily.</text>
</comment>
<reference evidence="16" key="1">
    <citation type="submission" date="2020-04" db="EMBL/GenBank/DDBJ databases">
        <authorList>
            <person name="Neveu A P."/>
        </authorList>
    </citation>
    <scope>NUCLEOTIDE SEQUENCE</scope>
    <source>
        <tissue evidence="16">Whole embryo</tissue>
    </source>
</reference>
<dbReference type="GO" id="GO:0005524">
    <property type="term" value="F:ATP binding"/>
    <property type="evidence" value="ECO:0007669"/>
    <property type="project" value="UniProtKB-UniRule"/>
</dbReference>
<dbReference type="PANTHER" id="PTHR24058:SF28">
    <property type="entry name" value="SERINE_THREONINE-PROTEIN KINASE MINIBRAIN"/>
    <property type="match status" value="1"/>
</dbReference>
<feature type="binding site" evidence="13">
    <location>
        <position position="276"/>
    </location>
    <ligand>
        <name>ATP</name>
        <dbReference type="ChEBI" id="CHEBI:30616"/>
    </ligand>
</feature>
<feature type="compositionally biased region" description="Polar residues" evidence="14">
    <location>
        <begin position="646"/>
        <end position="656"/>
    </location>
</feature>
<evidence type="ECO:0000256" key="7">
    <source>
        <dbReference type="ARBA" id="ARBA00022777"/>
    </source>
</evidence>
<dbReference type="InterPro" id="IPR044131">
    <property type="entry name" value="PKc_DYR1A/1B"/>
</dbReference>
<protein>
    <recommendedName>
        <fullName evidence="3">dual-specificity kinase</fullName>
        <ecNumber evidence="3">2.7.12.1</ecNumber>
    </recommendedName>
</protein>
<evidence type="ECO:0000256" key="10">
    <source>
        <dbReference type="ARBA" id="ARBA00049003"/>
    </source>
</evidence>
<dbReference type="AlphaFoldDB" id="A0A6F9DC96"/>
<dbReference type="FunFam" id="3.30.200.20:FF:000087">
    <property type="entry name" value="Dual specificity tyrosine-phosphorylation-regulated kinase 1A"/>
    <property type="match status" value="1"/>
</dbReference>